<reference evidence="1 2" key="1">
    <citation type="submission" date="2017-09" db="EMBL/GenBank/DDBJ databases">
        <title>Comparative genomics of rhizobia isolated from Phaseolus vulgaris in China.</title>
        <authorList>
            <person name="Tong W."/>
        </authorList>
    </citation>
    <scope>NUCLEOTIDE SEQUENCE [LARGE SCALE GENOMIC DNA]</scope>
    <source>
        <strain evidence="1 2">PCH1</strain>
    </source>
</reference>
<gene>
    <name evidence="1" type="ORF">CO661_14035</name>
</gene>
<dbReference type="AlphaFoldDB" id="A0A2A6LY89"/>
<sequence length="111" mass="12606">MSVTQSDLDKAEAITRELWAAKSLDLYMCDGTVRADQFGLLGDIRKLLMGFNANARSDWRNAVIEALEECEEYFDNRADAEYFTDDPSPVPNEEMRLLTVVLDALKKARAR</sequence>
<dbReference type="EMBL" id="NWTC01000009">
    <property type="protein sequence ID" value="PDT47297.1"/>
    <property type="molecule type" value="Genomic_DNA"/>
</dbReference>
<evidence type="ECO:0000313" key="1">
    <source>
        <dbReference type="EMBL" id="PDT47297.1"/>
    </source>
</evidence>
<accession>A0A2A6LY89</accession>
<dbReference type="Proteomes" id="UP000220353">
    <property type="component" value="Unassembled WGS sequence"/>
</dbReference>
<dbReference type="RefSeq" id="WP_097586905.1">
    <property type="nucleotide sequence ID" value="NZ_NWTC01000009.1"/>
</dbReference>
<comment type="caution">
    <text evidence="1">The sequence shown here is derived from an EMBL/GenBank/DDBJ whole genome shotgun (WGS) entry which is preliminary data.</text>
</comment>
<proteinExistence type="predicted"/>
<organism evidence="1 2">
    <name type="scientific">Rhizobium fredii</name>
    <name type="common">Sinorhizobium fredii</name>
    <dbReference type="NCBI Taxonomy" id="380"/>
    <lineage>
        <taxon>Bacteria</taxon>
        <taxon>Pseudomonadati</taxon>
        <taxon>Pseudomonadota</taxon>
        <taxon>Alphaproteobacteria</taxon>
        <taxon>Hyphomicrobiales</taxon>
        <taxon>Rhizobiaceae</taxon>
        <taxon>Sinorhizobium/Ensifer group</taxon>
        <taxon>Sinorhizobium</taxon>
    </lineage>
</organism>
<evidence type="ECO:0000313" key="2">
    <source>
        <dbReference type="Proteomes" id="UP000220353"/>
    </source>
</evidence>
<protein>
    <submittedName>
        <fullName evidence="1">Uncharacterized protein</fullName>
    </submittedName>
</protein>
<name>A0A2A6LY89_RHIFR</name>